<evidence type="ECO:0000256" key="14">
    <source>
        <dbReference type="RuleBase" id="RU000461"/>
    </source>
</evidence>
<sequence length="492" mass="56018">MDILTTFSASIQSPTIWLTFGPLALSYSLYRFLAVPSHLRHLPALPIFSVVWSYICQEPDDVRIKRLILSHAKKYSEGVVLVWMFGRWTVHVVDPKLAFQVTADVTNFPKDFPTWDLLLTRFIGRNNITMSNGDEWRKVSTIVRDAFTTPIPIDLFTSLAKNIFRVIDQTPLTDNKELKVEWSDLAQRFALDAVGYSVIGFSIDAISTESQFVKDYNMFMRYTADPLYLALPIFEKIIPRKHAFDLMEDLKKRLIDMLLAKRLDPGDDIMSFLLRDPSLTMEDLRNNMSILFIAGHDTTSGTISSMVYYLALNQAAQKSARDEVVRVLGPSASPSLSLMGPSSLPYVNACIKETLRANSPTSYTVPRMTQKATNLGKYYIPPNTAILSNMYGVHHNEAVWSDTDVFRPERFLKGEIESQTKNSWIPFSTGPRQCPAQNFVMYEMRTLASMLLREYEWTLPVDSIHADGIKNACSPFALTLPYNLDIIFRKRV</sequence>
<dbReference type="GO" id="GO:0016020">
    <property type="term" value="C:membrane"/>
    <property type="evidence" value="ECO:0007669"/>
    <property type="project" value="UniProtKB-SubCell"/>
</dbReference>
<dbReference type="InterPro" id="IPR036396">
    <property type="entry name" value="Cyt_P450_sf"/>
</dbReference>
<keyword evidence="7 13" id="KW-0479">Metal-binding</keyword>
<evidence type="ECO:0000256" key="12">
    <source>
        <dbReference type="ARBA" id="ARBA00023136"/>
    </source>
</evidence>
<comment type="subcellular location">
    <subcellularLocation>
        <location evidence="2">Membrane</location>
    </subcellularLocation>
</comment>
<comment type="similarity">
    <text evidence="4 14">Belongs to the cytochrome P450 family.</text>
</comment>
<dbReference type="RefSeq" id="XP_007314071.1">
    <property type="nucleotide sequence ID" value="XM_007314009.1"/>
</dbReference>
<evidence type="ECO:0000313" key="16">
    <source>
        <dbReference type="Proteomes" id="UP000008064"/>
    </source>
</evidence>
<dbReference type="AlphaFoldDB" id="F8NJD1"/>
<evidence type="ECO:0000256" key="10">
    <source>
        <dbReference type="ARBA" id="ARBA00023004"/>
    </source>
</evidence>
<evidence type="ECO:0000256" key="5">
    <source>
        <dbReference type="ARBA" id="ARBA00022617"/>
    </source>
</evidence>
<reference evidence="16" key="1">
    <citation type="journal article" date="2011" name="Science">
        <title>The plant cell wall-decomposing machinery underlies the functional diversity of forest fungi.</title>
        <authorList>
            <person name="Eastwood D.C."/>
            <person name="Floudas D."/>
            <person name="Binder M."/>
            <person name="Majcherczyk A."/>
            <person name="Schneider P."/>
            <person name="Aerts A."/>
            <person name="Asiegbu F.O."/>
            <person name="Baker S.E."/>
            <person name="Barry K."/>
            <person name="Bendiksby M."/>
            <person name="Blumentritt M."/>
            <person name="Coutinho P.M."/>
            <person name="Cullen D."/>
            <person name="de Vries R.P."/>
            <person name="Gathman A."/>
            <person name="Goodell B."/>
            <person name="Henrissat B."/>
            <person name="Ihrmark K."/>
            <person name="Kauserud H."/>
            <person name="Kohler A."/>
            <person name="LaButti K."/>
            <person name="Lapidus A."/>
            <person name="Lavin J.L."/>
            <person name="Lee Y.-H."/>
            <person name="Lindquist E."/>
            <person name="Lilly W."/>
            <person name="Lucas S."/>
            <person name="Morin E."/>
            <person name="Murat C."/>
            <person name="Oguiza J.A."/>
            <person name="Park J."/>
            <person name="Pisabarro A.G."/>
            <person name="Riley R."/>
            <person name="Rosling A."/>
            <person name="Salamov A."/>
            <person name="Schmidt O."/>
            <person name="Schmutz J."/>
            <person name="Skrede I."/>
            <person name="Stenlid J."/>
            <person name="Wiebenga A."/>
            <person name="Xie X."/>
            <person name="Kuees U."/>
            <person name="Hibbett D.S."/>
            <person name="Hoffmeister D."/>
            <person name="Hoegberg N."/>
            <person name="Martin F."/>
            <person name="Grigoriev I.V."/>
            <person name="Watkinson S.C."/>
        </authorList>
    </citation>
    <scope>NUCLEOTIDE SEQUENCE [LARGE SCALE GENOMIC DNA]</scope>
    <source>
        <strain evidence="16">S7.9</strain>
    </source>
</reference>
<keyword evidence="11 14" id="KW-0503">Monooxygenase</keyword>
<dbReference type="GO" id="GO:0005506">
    <property type="term" value="F:iron ion binding"/>
    <property type="evidence" value="ECO:0007669"/>
    <property type="project" value="InterPro"/>
</dbReference>
<protein>
    <recommendedName>
        <fullName evidence="17">Cytochrome P450</fullName>
    </recommendedName>
</protein>
<dbReference type="PRINTS" id="PR00463">
    <property type="entry name" value="EP450I"/>
</dbReference>
<dbReference type="GO" id="GO:0020037">
    <property type="term" value="F:heme binding"/>
    <property type="evidence" value="ECO:0007669"/>
    <property type="project" value="InterPro"/>
</dbReference>
<keyword evidence="9 14" id="KW-0560">Oxidoreductase</keyword>
<dbReference type="HOGENOM" id="CLU_001570_5_13_1"/>
<dbReference type="InterPro" id="IPR001128">
    <property type="entry name" value="Cyt_P450"/>
</dbReference>
<dbReference type="GO" id="GO:0004497">
    <property type="term" value="F:monooxygenase activity"/>
    <property type="evidence" value="ECO:0007669"/>
    <property type="project" value="UniProtKB-KW"/>
</dbReference>
<evidence type="ECO:0000256" key="4">
    <source>
        <dbReference type="ARBA" id="ARBA00010617"/>
    </source>
</evidence>
<feature type="binding site" description="axial binding residue" evidence="13">
    <location>
        <position position="434"/>
    </location>
    <ligand>
        <name>heme</name>
        <dbReference type="ChEBI" id="CHEBI:30413"/>
    </ligand>
    <ligandPart>
        <name>Fe</name>
        <dbReference type="ChEBI" id="CHEBI:18248"/>
    </ligandPart>
</feature>
<evidence type="ECO:0000256" key="8">
    <source>
        <dbReference type="ARBA" id="ARBA00022989"/>
    </source>
</evidence>
<keyword evidence="12" id="KW-0472">Membrane</keyword>
<dbReference type="PRINTS" id="PR00385">
    <property type="entry name" value="P450"/>
</dbReference>
<evidence type="ECO:0008006" key="17">
    <source>
        <dbReference type="Google" id="ProtNLM"/>
    </source>
</evidence>
<dbReference type="PANTHER" id="PTHR24305">
    <property type="entry name" value="CYTOCHROME P450"/>
    <property type="match status" value="1"/>
</dbReference>
<dbReference type="PANTHER" id="PTHR24305:SF166">
    <property type="entry name" value="CYTOCHROME P450 12A4, MITOCHONDRIAL-RELATED"/>
    <property type="match status" value="1"/>
</dbReference>
<dbReference type="KEGG" id="sla:SERLADRAFT_433787"/>
<dbReference type="EMBL" id="GL945429">
    <property type="protein sequence ID" value="EGO29829.1"/>
    <property type="molecule type" value="Genomic_DNA"/>
</dbReference>
<dbReference type="InterPro" id="IPR050121">
    <property type="entry name" value="Cytochrome_P450_monoxygenase"/>
</dbReference>
<accession>F8NJD1</accession>
<evidence type="ECO:0000256" key="1">
    <source>
        <dbReference type="ARBA" id="ARBA00001971"/>
    </source>
</evidence>
<dbReference type="OrthoDB" id="1470350at2759"/>
<comment type="cofactor">
    <cofactor evidence="1 13">
        <name>heme</name>
        <dbReference type="ChEBI" id="CHEBI:30413"/>
    </cofactor>
</comment>
<comment type="pathway">
    <text evidence="3">Secondary metabolite biosynthesis; terpenoid biosynthesis.</text>
</comment>
<dbReference type="GeneID" id="18814242"/>
<evidence type="ECO:0000256" key="3">
    <source>
        <dbReference type="ARBA" id="ARBA00004721"/>
    </source>
</evidence>
<keyword evidence="6" id="KW-0812">Transmembrane</keyword>
<dbReference type="Proteomes" id="UP000008064">
    <property type="component" value="Unassembled WGS sequence"/>
</dbReference>
<dbReference type="SUPFAM" id="SSF48264">
    <property type="entry name" value="Cytochrome P450"/>
    <property type="match status" value="1"/>
</dbReference>
<organism evidence="16">
    <name type="scientific">Serpula lacrymans var. lacrymans (strain S7.9)</name>
    <name type="common">Dry rot fungus</name>
    <dbReference type="NCBI Taxonomy" id="578457"/>
    <lineage>
        <taxon>Eukaryota</taxon>
        <taxon>Fungi</taxon>
        <taxon>Dikarya</taxon>
        <taxon>Basidiomycota</taxon>
        <taxon>Agaricomycotina</taxon>
        <taxon>Agaricomycetes</taxon>
        <taxon>Agaricomycetidae</taxon>
        <taxon>Boletales</taxon>
        <taxon>Coniophorineae</taxon>
        <taxon>Serpulaceae</taxon>
        <taxon>Serpula</taxon>
    </lineage>
</organism>
<gene>
    <name evidence="15" type="ORF">SERLADRAFT_433787</name>
</gene>
<evidence type="ECO:0000256" key="11">
    <source>
        <dbReference type="ARBA" id="ARBA00023033"/>
    </source>
</evidence>
<dbReference type="Pfam" id="PF00067">
    <property type="entry name" value="p450"/>
    <property type="match status" value="1"/>
</dbReference>
<evidence type="ECO:0000256" key="13">
    <source>
        <dbReference type="PIRSR" id="PIRSR602401-1"/>
    </source>
</evidence>
<dbReference type="InterPro" id="IPR017972">
    <property type="entry name" value="Cyt_P450_CS"/>
</dbReference>
<evidence type="ECO:0000256" key="6">
    <source>
        <dbReference type="ARBA" id="ARBA00022692"/>
    </source>
</evidence>
<name>F8NJD1_SERL9</name>
<evidence type="ECO:0000256" key="9">
    <source>
        <dbReference type="ARBA" id="ARBA00023002"/>
    </source>
</evidence>
<keyword evidence="10 13" id="KW-0408">Iron</keyword>
<dbReference type="Gene3D" id="1.10.630.10">
    <property type="entry name" value="Cytochrome P450"/>
    <property type="match status" value="1"/>
</dbReference>
<proteinExistence type="inferred from homology"/>
<dbReference type="PROSITE" id="PS00086">
    <property type="entry name" value="CYTOCHROME_P450"/>
    <property type="match status" value="1"/>
</dbReference>
<evidence type="ECO:0000256" key="2">
    <source>
        <dbReference type="ARBA" id="ARBA00004370"/>
    </source>
</evidence>
<dbReference type="InterPro" id="IPR002401">
    <property type="entry name" value="Cyt_P450_E_grp-I"/>
</dbReference>
<keyword evidence="8" id="KW-1133">Transmembrane helix</keyword>
<evidence type="ECO:0000313" key="15">
    <source>
        <dbReference type="EMBL" id="EGO29829.1"/>
    </source>
</evidence>
<evidence type="ECO:0000256" key="7">
    <source>
        <dbReference type="ARBA" id="ARBA00022723"/>
    </source>
</evidence>
<dbReference type="GO" id="GO:0016705">
    <property type="term" value="F:oxidoreductase activity, acting on paired donors, with incorporation or reduction of molecular oxygen"/>
    <property type="evidence" value="ECO:0007669"/>
    <property type="project" value="InterPro"/>
</dbReference>
<keyword evidence="5 13" id="KW-0349">Heme</keyword>